<keyword evidence="1" id="KW-0812">Transmembrane</keyword>
<dbReference type="RefSeq" id="WP_182110697.1">
    <property type="nucleotide sequence ID" value="NZ_JACFYF010000030.1"/>
</dbReference>
<dbReference type="AlphaFoldDB" id="A0A7W2FUU7"/>
<dbReference type="EMBL" id="JACFYF010000030">
    <property type="protein sequence ID" value="MBA5764658.1"/>
    <property type="molecule type" value="Genomic_DNA"/>
</dbReference>
<reference evidence="2 3" key="1">
    <citation type="submission" date="2020-07" db="EMBL/GenBank/DDBJ databases">
        <title>Vibrio marinisediminis sp. nov., isolated from marine sediment.</title>
        <authorList>
            <person name="Ji X."/>
        </authorList>
    </citation>
    <scope>NUCLEOTIDE SEQUENCE [LARGE SCALE GENOMIC DNA]</scope>
    <source>
        <strain evidence="2 3">404</strain>
    </source>
</reference>
<accession>A0A7W2FUU7</accession>
<proteinExistence type="predicted"/>
<dbReference type="Proteomes" id="UP000571701">
    <property type="component" value="Unassembled WGS sequence"/>
</dbReference>
<protein>
    <submittedName>
        <fullName evidence="2">Uncharacterized protein</fullName>
    </submittedName>
</protein>
<keyword evidence="1" id="KW-0472">Membrane</keyword>
<organism evidence="2 3">
    <name type="scientific">Vibrio marinisediminis</name>
    <dbReference type="NCBI Taxonomy" id="2758441"/>
    <lineage>
        <taxon>Bacteria</taxon>
        <taxon>Pseudomonadati</taxon>
        <taxon>Pseudomonadota</taxon>
        <taxon>Gammaproteobacteria</taxon>
        <taxon>Vibrionales</taxon>
        <taxon>Vibrionaceae</taxon>
        <taxon>Vibrio</taxon>
    </lineage>
</organism>
<evidence type="ECO:0000256" key="1">
    <source>
        <dbReference type="SAM" id="Phobius"/>
    </source>
</evidence>
<feature type="transmembrane region" description="Helical" evidence="1">
    <location>
        <begin position="61"/>
        <end position="83"/>
    </location>
</feature>
<keyword evidence="1" id="KW-1133">Transmembrane helix</keyword>
<evidence type="ECO:0000313" key="3">
    <source>
        <dbReference type="Proteomes" id="UP000571701"/>
    </source>
</evidence>
<gene>
    <name evidence="2" type="ORF">H2O73_20050</name>
</gene>
<keyword evidence="3" id="KW-1185">Reference proteome</keyword>
<feature type="transmembrane region" description="Helical" evidence="1">
    <location>
        <begin position="16"/>
        <end position="40"/>
    </location>
</feature>
<feature type="transmembrane region" description="Helical" evidence="1">
    <location>
        <begin position="89"/>
        <end position="108"/>
    </location>
</feature>
<sequence length="135" mass="14954">MDLLLMSLLTSQEFQILMYCAIAGSIGGFIKSIVIAYNFDVPHYHQDKFNAKDWSAAGANVFSRCFLGCVSGLMYALLMFDAIKIEKGAVAKLIVVAVVIGYLAPELWKSQEKKLLEKFSKEIQSTMTSSNDKKG</sequence>
<evidence type="ECO:0000313" key="2">
    <source>
        <dbReference type="EMBL" id="MBA5764658.1"/>
    </source>
</evidence>
<name>A0A7W2FUU7_9VIBR</name>
<comment type="caution">
    <text evidence="2">The sequence shown here is derived from an EMBL/GenBank/DDBJ whole genome shotgun (WGS) entry which is preliminary data.</text>
</comment>